<feature type="region of interest" description="Disordered" evidence="4">
    <location>
        <begin position="204"/>
        <end position="244"/>
    </location>
</feature>
<evidence type="ECO:0000256" key="4">
    <source>
        <dbReference type="SAM" id="MobiDB-lite"/>
    </source>
</evidence>
<dbReference type="GO" id="GO:0006334">
    <property type="term" value="P:nucleosome assembly"/>
    <property type="evidence" value="ECO:0007669"/>
    <property type="project" value="InterPro"/>
</dbReference>
<evidence type="ECO:0000256" key="2">
    <source>
        <dbReference type="RuleBase" id="RU003876"/>
    </source>
</evidence>
<dbReference type="OrthoDB" id="19419at2759"/>
<feature type="coiled-coil region" evidence="3">
    <location>
        <begin position="7"/>
        <end position="34"/>
    </location>
</feature>
<dbReference type="InterPro" id="IPR037231">
    <property type="entry name" value="NAP-like_sf"/>
</dbReference>
<gene>
    <name evidence="5" type="ORF">ACRE_080010</name>
</gene>
<dbReference type="Gene3D" id="3.30.1120.90">
    <property type="entry name" value="Nucleosome assembly protein"/>
    <property type="match status" value="1"/>
</dbReference>
<keyword evidence="3" id="KW-0175">Coiled coil</keyword>
<dbReference type="SUPFAM" id="SSF143113">
    <property type="entry name" value="NAP-like"/>
    <property type="match status" value="1"/>
</dbReference>
<dbReference type="GO" id="GO:0005634">
    <property type="term" value="C:nucleus"/>
    <property type="evidence" value="ECO:0007669"/>
    <property type="project" value="InterPro"/>
</dbReference>
<feature type="compositionally biased region" description="Acidic residues" evidence="4">
    <location>
        <begin position="228"/>
        <end position="243"/>
    </location>
</feature>
<evidence type="ECO:0000256" key="1">
    <source>
        <dbReference type="ARBA" id="ARBA00009947"/>
    </source>
</evidence>
<dbReference type="Pfam" id="PF00956">
    <property type="entry name" value="NAP"/>
    <property type="match status" value="1"/>
</dbReference>
<dbReference type="PANTHER" id="PTHR11875">
    <property type="entry name" value="TESTIS-SPECIFIC Y-ENCODED PROTEIN"/>
    <property type="match status" value="1"/>
</dbReference>
<dbReference type="InterPro" id="IPR002164">
    <property type="entry name" value="NAP_family"/>
</dbReference>
<evidence type="ECO:0000313" key="6">
    <source>
        <dbReference type="Proteomes" id="UP000029964"/>
    </source>
</evidence>
<feature type="region of interest" description="Disordered" evidence="4">
    <location>
        <begin position="277"/>
        <end position="306"/>
    </location>
</feature>
<comment type="caution">
    <text evidence="5">The sequence shown here is derived from an EMBL/GenBank/DDBJ whole genome shotgun (WGS) entry which is preliminary data.</text>
</comment>
<evidence type="ECO:0000256" key="3">
    <source>
        <dbReference type="SAM" id="Coils"/>
    </source>
</evidence>
<protein>
    <submittedName>
        <fullName evidence="5">Putative nucleosome assembly protein-like protein</fullName>
    </submittedName>
</protein>
<dbReference type="Proteomes" id="UP000029964">
    <property type="component" value="Unassembled WGS sequence"/>
</dbReference>
<feature type="compositionally biased region" description="Basic and acidic residues" evidence="4">
    <location>
        <begin position="204"/>
        <end position="217"/>
    </location>
</feature>
<reference evidence="6" key="1">
    <citation type="journal article" date="2014" name="Genome Announc.">
        <title>Genome sequence and annotation of Acremonium chrysogenum, producer of the beta-lactam antibiotic cephalosporin C.</title>
        <authorList>
            <person name="Terfehr D."/>
            <person name="Dahlmann T.A."/>
            <person name="Specht T."/>
            <person name="Zadra I."/>
            <person name="Kuernsteiner H."/>
            <person name="Kueck U."/>
        </authorList>
    </citation>
    <scope>NUCLEOTIDE SEQUENCE [LARGE SCALE GENOMIC DNA]</scope>
    <source>
        <strain evidence="6">ATCC 11550 / CBS 779.69 / DSM 880 / IAM 14645 / JCM 23072 / IMI 49137</strain>
    </source>
</reference>
<name>A0A086SW01_HAPC1</name>
<evidence type="ECO:0000313" key="5">
    <source>
        <dbReference type="EMBL" id="KFH41283.1"/>
    </source>
</evidence>
<dbReference type="EMBL" id="JPKY01000136">
    <property type="protein sequence ID" value="KFH41283.1"/>
    <property type="molecule type" value="Genomic_DNA"/>
</dbReference>
<keyword evidence="6" id="KW-1185">Reference proteome</keyword>
<organism evidence="5 6">
    <name type="scientific">Hapsidospora chrysogenum (strain ATCC 11550 / CBS 779.69 / DSM 880 / IAM 14645 / JCM 23072 / IMI 49137)</name>
    <name type="common">Acremonium chrysogenum</name>
    <dbReference type="NCBI Taxonomy" id="857340"/>
    <lineage>
        <taxon>Eukaryota</taxon>
        <taxon>Fungi</taxon>
        <taxon>Dikarya</taxon>
        <taxon>Ascomycota</taxon>
        <taxon>Pezizomycotina</taxon>
        <taxon>Sordariomycetes</taxon>
        <taxon>Hypocreomycetidae</taxon>
        <taxon>Hypocreales</taxon>
        <taxon>Bionectriaceae</taxon>
        <taxon>Hapsidospora</taxon>
    </lineage>
</organism>
<accession>A0A086SW01</accession>
<comment type="similarity">
    <text evidence="1 2">Belongs to the nucleosome assembly protein (NAP) family.</text>
</comment>
<dbReference type="HOGENOM" id="CLU_038163_0_0_1"/>
<feature type="compositionally biased region" description="Basic and acidic residues" evidence="4">
    <location>
        <begin position="297"/>
        <end position="306"/>
    </location>
</feature>
<proteinExistence type="inferred from homology"/>
<dbReference type="AlphaFoldDB" id="A0A086SW01"/>
<sequence length="306" mass="35564">MSAENEIPVAYEQLEELEDDFEDVELEMLRYQHKLSKDLYARREKVIAQIPHFWPLVIEQSPPDIDEYIQPSDAGLLMNSLTGLSVERFELPDGDPRSIAIRWEFSENEHFENRVLEKKFYWRNAKDGWAGLVSEPVEIKWKPGKDLTNGMLDLVRQVYKDEDAGNKGETEAKKKLKAQMESTGLDGLSFFAWFGFRGPKITDEEHKEATKKEEERRKARKEGKKTDDDDQMEEDEDEDEYEWEIFPTADDLAVCIAEDLWPGAIKYFMAAQEQEAMSDLDFEDDSDEDMDGDEGKEDPPSKKRKA</sequence>
<dbReference type="STRING" id="857340.A0A086SW01"/>
<feature type="compositionally biased region" description="Acidic residues" evidence="4">
    <location>
        <begin position="277"/>
        <end position="296"/>
    </location>
</feature>